<evidence type="ECO:0000313" key="11">
    <source>
        <dbReference type="Proteomes" id="UP000026249"/>
    </source>
</evidence>
<dbReference type="SUPFAM" id="SSF103481">
    <property type="entry name" value="Multidrug resistance efflux transporter EmrE"/>
    <property type="match status" value="1"/>
</dbReference>
<gene>
    <name evidence="10" type="ORF">ACMU_11870</name>
</gene>
<keyword evidence="2" id="KW-0813">Transport</keyword>
<comment type="caution">
    <text evidence="10">The sequence shown here is derived from an EMBL/GenBank/DDBJ whole genome shotgun (WGS) entry which is preliminary data.</text>
</comment>
<keyword evidence="4 8" id="KW-0812">Transmembrane</keyword>
<dbReference type="GO" id="GO:1990961">
    <property type="term" value="P:xenobiotic detoxification by transmembrane export across the plasma membrane"/>
    <property type="evidence" value="ECO:0007669"/>
    <property type="project" value="UniProtKB-ARBA"/>
</dbReference>
<dbReference type="AlphaFoldDB" id="A0A037ZKQ6"/>
<evidence type="ECO:0000313" key="10">
    <source>
        <dbReference type="EMBL" id="KAJ55386.1"/>
    </source>
</evidence>
<organism evidence="10 11">
    <name type="scientific">Actibacterium mucosum KCTC 23349</name>
    <dbReference type="NCBI Taxonomy" id="1454373"/>
    <lineage>
        <taxon>Bacteria</taxon>
        <taxon>Pseudomonadati</taxon>
        <taxon>Pseudomonadota</taxon>
        <taxon>Alphaproteobacteria</taxon>
        <taxon>Rhodobacterales</taxon>
        <taxon>Roseobacteraceae</taxon>
        <taxon>Actibacterium</taxon>
    </lineage>
</organism>
<dbReference type="PANTHER" id="PTHR30561:SF1">
    <property type="entry name" value="MULTIDRUG TRANSPORTER EMRE"/>
    <property type="match status" value="1"/>
</dbReference>
<evidence type="ECO:0000256" key="3">
    <source>
        <dbReference type="ARBA" id="ARBA00022475"/>
    </source>
</evidence>
<dbReference type="InterPro" id="IPR045324">
    <property type="entry name" value="Small_multidrug_res"/>
</dbReference>
<dbReference type="EMBL" id="JFKE01000004">
    <property type="protein sequence ID" value="KAJ55386.1"/>
    <property type="molecule type" value="Genomic_DNA"/>
</dbReference>
<keyword evidence="5 9" id="KW-1133">Transmembrane helix</keyword>
<dbReference type="InterPro" id="IPR000390">
    <property type="entry name" value="Small_drug/metabolite_transptr"/>
</dbReference>
<dbReference type="GO" id="GO:0031460">
    <property type="term" value="P:glycine betaine transport"/>
    <property type="evidence" value="ECO:0007669"/>
    <property type="project" value="TreeGrafter"/>
</dbReference>
<evidence type="ECO:0000256" key="1">
    <source>
        <dbReference type="ARBA" id="ARBA00004651"/>
    </source>
</evidence>
<proteinExistence type="inferred from homology"/>
<dbReference type="OrthoDB" id="9808638at2"/>
<feature type="transmembrane region" description="Helical" evidence="9">
    <location>
        <begin position="34"/>
        <end position="52"/>
    </location>
</feature>
<comment type="similarity">
    <text evidence="7 8">Belongs to the drug/metabolite transporter (DMT) superfamily. Small multidrug resistance (SMR) (TC 2.A.7.1) family.</text>
</comment>
<dbReference type="PANTHER" id="PTHR30561">
    <property type="entry name" value="SMR FAMILY PROTON-DEPENDENT DRUG EFFLUX TRANSPORTER SUGE"/>
    <property type="match status" value="1"/>
</dbReference>
<dbReference type="GO" id="GO:0015220">
    <property type="term" value="F:choline transmembrane transporter activity"/>
    <property type="evidence" value="ECO:0007669"/>
    <property type="project" value="TreeGrafter"/>
</dbReference>
<dbReference type="GO" id="GO:0015297">
    <property type="term" value="F:antiporter activity"/>
    <property type="evidence" value="ECO:0007669"/>
    <property type="project" value="TreeGrafter"/>
</dbReference>
<protein>
    <submittedName>
        <fullName evidence="10">Transporter</fullName>
    </submittedName>
</protein>
<keyword evidence="11" id="KW-1185">Reference proteome</keyword>
<evidence type="ECO:0000256" key="6">
    <source>
        <dbReference type="ARBA" id="ARBA00023136"/>
    </source>
</evidence>
<dbReference type="Pfam" id="PF00893">
    <property type="entry name" value="Multi_Drug_Res"/>
    <property type="match status" value="1"/>
</dbReference>
<evidence type="ECO:0000256" key="4">
    <source>
        <dbReference type="ARBA" id="ARBA00022692"/>
    </source>
</evidence>
<evidence type="ECO:0000256" key="2">
    <source>
        <dbReference type="ARBA" id="ARBA00022448"/>
    </source>
</evidence>
<dbReference type="GO" id="GO:0005886">
    <property type="term" value="C:plasma membrane"/>
    <property type="evidence" value="ECO:0007669"/>
    <property type="project" value="UniProtKB-SubCell"/>
</dbReference>
<feature type="transmembrane region" description="Helical" evidence="9">
    <location>
        <begin position="86"/>
        <end position="105"/>
    </location>
</feature>
<keyword evidence="6 9" id="KW-0472">Membrane</keyword>
<dbReference type="STRING" id="1454373.ACMU_11870"/>
<name>A0A037ZKQ6_9RHOB</name>
<evidence type="ECO:0000256" key="9">
    <source>
        <dbReference type="SAM" id="Phobius"/>
    </source>
</evidence>
<dbReference type="Gene3D" id="1.10.3730.20">
    <property type="match status" value="1"/>
</dbReference>
<evidence type="ECO:0000256" key="7">
    <source>
        <dbReference type="ARBA" id="ARBA00038032"/>
    </source>
</evidence>
<reference evidence="10 11" key="1">
    <citation type="submission" date="2014-03" db="EMBL/GenBank/DDBJ databases">
        <title>Draft Genome Sequence of Actibacterium mucosum KCTC 23349, a Marine Alphaproteobacterium with Complex Ionic Requirements Isolated from Mediterranean Seawater at Malvarrosa Beach, Valencia, Spain.</title>
        <authorList>
            <person name="Arahal D.R."/>
            <person name="Shao Z."/>
            <person name="Lai Q."/>
            <person name="Pujalte M.J."/>
        </authorList>
    </citation>
    <scope>NUCLEOTIDE SEQUENCE [LARGE SCALE GENOMIC DNA]</scope>
    <source>
        <strain evidence="10 11">KCTC 23349</strain>
    </source>
</reference>
<dbReference type="FunFam" id="1.10.3730.20:FF:000001">
    <property type="entry name" value="Quaternary ammonium compound resistance transporter SugE"/>
    <property type="match status" value="1"/>
</dbReference>
<dbReference type="Proteomes" id="UP000026249">
    <property type="component" value="Unassembled WGS sequence"/>
</dbReference>
<evidence type="ECO:0000256" key="5">
    <source>
        <dbReference type="ARBA" id="ARBA00022989"/>
    </source>
</evidence>
<dbReference type="InterPro" id="IPR037185">
    <property type="entry name" value="EmrE-like"/>
</dbReference>
<comment type="subcellular location">
    <subcellularLocation>
        <location evidence="1 8">Cell membrane</location>
        <topology evidence="1 8">Multi-pass membrane protein</topology>
    </subcellularLocation>
</comment>
<evidence type="ECO:0000256" key="8">
    <source>
        <dbReference type="RuleBase" id="RU003942"/>
    </source>
</evidence>
<feature type="transmembrane region" description="Helical" evidence="9">
    <location>
        <begin position="59"/>
        <end position="80"/>
    </location>
</feature>
<sequence>MSKPHLMLLLAILTETIGTTALNASQQFTKAWPTALMVVAYVASFYCMSHALKTMPVGIVYAIWSGLGIVLIAFMGFLVFGQRLDLPAVAGMGLIVAGVLVMHLFSNTTSH</sequence>
<dbReference type="GO" id="GO:0015199">
    <property type="term" value="F:amino-acid betaine transmembrane transporter activity"/>
    <property type="evidence" value="ECO:0007669"/>
    <property type="project" value="TreeGrafter"/>
</dbReference>
<keyword evidence="3" id="KW-1003">Cell membrane</keyword>
<accession>A0A037ZKQ6</accession>